<evidence type="ECO:0000256" key="2">
    <source>
        <dbReference type="ARBA" id="ARBA00006076"/>
    </source>
</evidence>
<feature type="compositionally biased region" description="Basic and acidic residues" evidence="7">
    <location>
        <begin position="617"/>
        <end position="631"/>
    </location>
</feature>
<reference evidence="8 9" key="1">
    <citation type="submission" date="2017-02" db="EMBL/GenBank/DDBJ databases">
        <authorList>
            <person name="Peterson S.W."/>
        </authorList>
    </citation>
    <scope>NUCLEOTIDE SEQUENCE [LARGE SCALE GENOMIC DNA]</scope>
    <source>
        <strain evidence="8 9">SRS1_H2-8</strain>
    </source>
</reference>
<feature type="region of interest" description="Disordered" evidence="7">
    <location>
        <begin position="667"/>
        <end position="878"/>
    </location>
</feature>
<feature type="region of interest" description="Disordered" evidence="7">
    <location>
        <begin position="400"/>
        <end position="553"/>
    </location>
</feature>
<feature type="compositionally biased region" description="Basic and acidic residues" evidence="7">
    <location>
        <begin position="594"/>
        <end position="603"/>
    </location>
</feature>
<feature type="coiled-coil region" evidence="6">
    <location>
        <begin position="185"/>
        <end position="212"/>
    </location>
</feature>
<feature type="region of interest" description="Disordered" evidence="7">
    <location>
        <begin position="318"/>
        <end position="371"/>
    </location>
</feature>
<feature type="region of interest" description="Disordered" evidence="7">
    <location>
        <begin position="594"/>
        <end position="631"/>
    </location>
</feature>
<evidence type="ECO:0000256" key="4">
    <source>
        <dbReference type="ARBA" id="ARBA00023187"/>
    </source>
</evidence>
<evidence type="ECO:0000256" key="7">
    <source>
        <dbReference type="SAM" id="MobiDB-lite"/>
    </source>
</evidence>
<organism evidence="8 9">
    <name type="scientific">Sporisorium reilianum f. sp. reilianum</name>
    <dbReference type="NCBI Taxonomy" id="72559"/>
    <lineage>
        <taxon>Eukaryota</taxon>
        <taxon>Fungi</taxon>
        <taxon>Dikarya</taxon>
        <taxon>Basidiomycota</taxon>
        <taxon>Ustilaginomycotina</taxon>
        <taxon>Ustilaginomycetes</taxon>
        <taxon>Ustilaginales</taxon>
        <taxon>Ustilaginaceae</taxon>
        <taxon>Sporisorium</taxon>
    </lineage>
</organism>
<feature type="compositionally biased region" description="Basic and acidic residues" evidence="7">
    <location>
        <begin position="450"/>
        <end position="473"/>
    </location>
</feature>
<keyword evidence="4" id="KW-0508">mRNA splicing</keyword>
<dbReference type="EMBL" id="LT795069">
    <property type="protein sequence ID" value="SJX65159.1"/>
    <property type="molecule type" value="Genomic_DNA"/>
</dbReference>
<evidence type="ECO:0000256" key="3">
    <source>
        <dbReference type="ARBA" id="ARBA00022664"/>
    </source>
</evidence>
<proteinExistence type="inferred from homology"/>
<accession>A0A2N8UK57</accession>
<keyword evidence="6" id="KW-0175">Coiled coil</keyword>
<evidence type="ECO:0000256" key="5">
    <source>
        <dbReference type="ARBA" id="ARBA00023242"/>
    </source>
</evidence>
<feature type="compositionally biased region" description="Low complexity" evidence="7">
    <location>
        <begin position="326"/>
        <end position="340"/>
    </location>
</feature>
<dbReference type="PANTHER" id="PTHR14152:SF5">
    <property type="entry name" value="U4_U6.U5 TRI-SNRNP-ASSOCIATED PROTEIN 1"/>
    <property type="match status" value="1"/>
</dbReference>
<dbReference type="GO" id="GO:0045292">
    <property type="term" value="P:mRNA cis splicing, via spliceosome"/>
    <property type="evidence" value="ECO:0007669"/>
    <property type="project" value="TreeGrafter"/>
</dbReference>
<dbReference type="AlphaFoldDB" id="A0A2N8UK57"/>
<feature type="compositionally biased region" description="Basic and acidic residues" evidence="7">
    <location>
        <begin position="686"/>
        <end position="697"/>
    </location>
</feature>
<evidence type="ECO:0000256" key="1">
    <source>
        <dbReference type="ARBA" id="ARBA00004123"/>
    </source>
</evidence>
<comment type="similarity">
    <text evidence="2">Belongs to the SNU66/SART1 family.</text>
</comment>
<keyword evidence="5" id="KW-0539">Nucleus</keyword>
<evidence type="ECO:0000256" key="6">
    <source>
        <dbReference type="SAM" id="Coils"/>
    </source>
</evidence>
<dbReference type="GO" id="GO:0000481">
    <property type="term" value="P:maturation of 5S rRNA"/>
    <property type="evidence" value="ECO:0007669"/>
    <property type="project" value="TreeGrafter"/>
</dbReference>
<comment type="subcellular location">
    <subcellularLocation>
        <location evidence="1">Nucleus</location>
    </subcellularLocation>
</comment>
<dbReference type="InterPro" id="IPR005011">
    <property type="entry name" value="SNU66/SART1"/>
</dbReference>
<feature type="compositionally biased region" description="Basic and acidic residues" evidence="7">
    <location>
        <begin position="57"/>
        <end position="88"/>
    </location>
</feature>
<dbReference type="Proteomes" id="UP000239563">
    <property type="component" value="Chromosome XVI"/>
</dbReference>
<feature type="compositionally biased region" description="Low complexity" evidence="7">
    <location>
        <begin position="31"/>
        <end position="53"/>
    </location>
</feature>
<gene>
    <name evidence="8" type="ORF">SRS1_16018</name>
</gene>
<dbReference type="Pfam" id="PF03343">
    <property type="entry name" value="SART-1"/>
    <property type="match status" value="1"/>
</dbReference>
<dbReference type="Pfam" id="PF19252">
    <property type="entry name" value="HIND"/>
    <property type="match status" value="1"/>
</dbReference>
<evidence type="ECO:0000313" key="9">
    <source>
        <dbReference type="Proteomes" id="UP000239563"/>
    </source>
</evidence>
<protein>
    <submittedName>
        <fullName evidence="8">Related to SNU66-component of the U4/U6.U5 snRNP complex</fullName>
    </submittedName>
</protein>
<dbReference type="InterPro" id="IPR045347">
    <property type="entry name" value="HIND"/>
</dbReference>
<dbReference type="GO" id="GO:0046540">
    <property type="term" value="C:U4/U6 x U5 tri-snRNP complex"/>
    <property type="evidence" value="ECO:0007669"/>
    <property type="project" value="InterPro"/>
</dbReference>
<feature type="compositionally biased region" description="Polar residues" evidence="7">
    <location>
        <begin position="607"/>
        <end position="616"/>
    </location>
</feature>
<feature type="compositionally biased region" description="Polar residues" evidence="7">
    <location>
        <begin position="426"/>
        <end position="435"/>
    </location>
</feature>
<name>A0A2N8UK57_9BASI</name>
<evidence type="ECO:0000313" key="8">
    <source>
        <dbReference type="EMBL" id="SJX65159.1"/>
    </source>
</evidence>
<feature type="compositionally biased region" description="Basic and acidic residues" evidence="7">
    <location>
        <begin position="127"/>
        <end position="169"/>
    </location>
</feature>
<dbReference type="PANTHER" id="PTHR14152">
    <property type="entry name" value="SQUAMOUS CELL CARCINOMA ANTIGEN RECOGNISED BY CYTOTOXIC T LYMPHOCYTES"/>
    <property type="match status" value="1"/>
</dbReference>
<feature type="compositionally biased region" description="Polar residues" evidence="7">
    <location>
        <begin position="775"/>
        <end position="785"/>
    </location>
</feature>
<sequence>MSEFQKEELSLEETNKLRISLGLKPLVADDAPASAPAAAADAAPPKLDGDALASKNFQDKQQRERREREDAEVKERLAKAQAKRDAARRLKGPTLADPDQNGEASSSSSSSKDTLKWLKESKKRAKEHAARRAKELEEQEAREQAQYRESDLAGLRVGHDADEFGEGEERILTLRDAGVLDDADDELMDAALDQAERDAKNIERKKGAKEYTGLDDEEALTGRKRGVLAKYDADLPEGRLNEGEPGFRLGTSLSTADRQARLRQEAEQAAKLANKQLLSLDYTKNQEVSDYLQEGDIGFKKPKTKKRKKAAKVKISFDDDDEQQAIDHGASAAPAAANADDPGDVEMEDIKVSAKPPRRQQSDNFVDDDELQASLAKSRRLKAKRTFNKMTPEMIAKNLAAQRAAEEAERASGSATPLVADGTAPANGSTTTGETGQDGLTFDETSEFVRAIRERPAETDATRRSRSVKRESPDVDLNAAVDIKKEDSADAADVPMRELNATTVKTEEDDGNADLDVVKEEPEEGETLDVTVKAEVKNDETAEEAQDNEPVIGRGMAGTLSFLRQQGMLPQVNPELKTREEQQRQYDAWLAARRREEQERELARQASKASGSSVDQATREAQNRNREVEEARLAQDRFRDYKPDVEIKYHDEFGRDLNQKEAWKHLSHVFHGKKPGTKKQEKRLKKIEDEKKRERMAAGDTPTGMSAAFRSRSERTGKAHMVLSVGSRGAAPQENDLLDGKGAGMQLKKSTKAANAQSGKGKKAEGGASPMPNGADSSGAASVTANGDGSGTATSTKAGGGGWARIGSATPAPSGSGTPSAVAATSGGAGFKPVAASGFTSVSAGSPAAAEAGQDRATPSSGPFRLAFSGVKRKADGQ</sequence>
<keyword evidence="3" id="KW-0507">mRNA processing</keyword>
<feature type="compositionally biased region" description="Basic residues" evidence="7">
    <location>
        <begin position="667"/>
        <end position="685"/>
    </location>
</feature>
<feature type="region of interest" description="Disordered" evidence="7">
    <location>
        <begin position="31"/>
        <end position="169"/>
    </location>
</feature>